<sequence>MNHDPLGFHFCILTRHCLAGHHCINARHIARPIPSVEYLELNQNLNPRETCSLAWHSLAEKQDVRYFVNEHVKT</sequence>
<gene>
    <name evidence="1" type="ORF">M378DRAFT_813232</name>
</gene>
<reference evidence="1 2" key="1">
    <citation type="submission" date="2014-04" db="EMBL/GenBank/DDBJ databases">
        <title>Evolutionary Origins and Diversification of the Mycorrhizal Mutualists.</title>
        <authorList>
            <consortium name="DOE Joint Genome Institute"/>
            <consortium name="Mycorrhizal Genomics Consortium"/>
            <person name="Kohler A."/>
            <person name="Kuo A."/>
            <person name="Nagy L.G."/>
            <person name="Floudas D."/>
            <person name="Copeland A."/>
            <person name="Barry K.W."/>
            <person name="Cichocki N."/>
            <person name="Veneault-Fourrey C."/>
            <person name="LaButti K."/>
            <person name="Lindquist E.A."/>
            <person name="Lipzen A."/>
            <person name="Lundell T."/>
            <person name="Morin E."/>
            <person name="Murat C."/>
            <person name="Riley R."/>
            <person name="Ohm R."/>
            <person name="Sun H."/>
            <person name="Tunlid A."/>
            <person name="Henrissat B."/>
            <person name="Grigoriev I.V."/>
            <person name="Hibbett D.S."/>
            <person name="Martin F."/>
        </authorList>
    </citation>
    <scope>NUCLEOTIDE SEQUENCE [LARGE SCALE GENOMIC DNA]</scope>
    <source>
        <strain evidence="1 2">Koide BX008</strain>
    </source>
</reference>
<dbReference type="HOGENOM" id="CLU_2687303_0_0_1"/>
<dbReference type="Proteomes" id="UP000054549">
    <property type="component" value="Unassembled WGS sequence"/>
</dbReference>
<evidence type="ECO:0000313" key="2">
    <source>
        <dbReference type="Proteomes" id="UP000054549"/>
    </source>
</evidence>
<evidence type="ECO:0000313" key="1">
    <source>
        <dbReference type="EMBL" id="KIL61895.1"/>
    </source>
</evidence>
<protein>
    <submittedName>
        <fullName evidence="1">Uncharacterized protein</fullName>
    </submittedName>
</protein>
<name>A0A0C2SFM6_AMAMK</name>
<dbReference type="AlphaFoldDB" id="A0A0C2SFM6"/>
<accession>A0A0C2SFM6</accession>
<keyword evidence="2" id="KW-1185">Reference proteome</keyword>
<dbReference type="InParanoid" id="A0A0C2SFM6"/>
<dbReference type="EMBL" id="KN818278">
    <property type="protein sequence ID" value="KIL61895.1"/>
    <property type="molecule type" value="Genomic_DNA"/>
</dbReference>
<proteinExistence type="predicted"/>
<organism evidence="1 2">
    <name type="scientific">Amanita muscaria (strain Koide BX008)</name>
    <dbReference type="NCBI Taxonomy" id="946122"/>
    <lineage>
        <taxon>Eukaryota</taxon>
        <taxon>Fungi</taxon>
        <taxon>Dikarya</taxon>
        <taxon>Basidiomycota</taxon>
        <taxon>Agaricomycotina</taxon>
        <taxon>Agaricomycetes</taxon>
        <taxon>Agaricomycetidae</taxon>
        <taxon>Agaricales</taxon>
        <taxon>Pluteineae</taxon>
        <taxon>Amanitaceae</taxon>
        <taxon>Amanita</taxon>
    </lineage>
</organism>